<protein>
    <submittedName>
        <fullName evidence="1">Uncharacterized protein</fullName>
    </submittedName>
</protein>
<evidence type="ECO:0000313" key="1">
    <source>
        <dbReference type="EMBL" id="KAK0636574.1"/>
    </source>
</evidence>
<comment type="caution">
    <text evidence="1">The sequence shown here is derived from an EMBL/GenBank/DDBJ whole genome shotgun (WGS) entry which is preliminary data.</text>
</comment>
<gene>
    <name evidence="1" type="ORF">B0T17DRAFT_596038</name>
</gene>
<keyword evidence="2" id="KW-1185">Reference proteome</keyword>
<sequence length="558" mass="62768">MVRVILNDPSVHHQSGERRYWPGDFSSLVYPFDSGNDLPRYLKSTIDPTRENISVKYLVYPLAKNGNEQDPIFTGYPQVQAILERTQNAAEMDRFGTTLTLFYNALFDIINGHCTPRGWTLDRLILTGPVQFDLDCQRICDQHASQGFNLHSSNIHFITEAEALAHSILGQWDTTLATAGYSTSNSVLFLDFGGHNMLKNGCLYHVARQSNDQNDGAMSFYRLDEPFGIAGGSETWEHYFGDMLVKRCESRARSNLPSEFKQEILDLFNQKKVFMGPGIDKGLTYCVRELETATPVHSTTQMIEESWERSMVGPIGLARDRIQKLAEMRNQDASVDPVVVVSGGTACHMLIADEMVAACEEYGLPLPVFTRKLFINEDSHVIACGGARAAGKQLTPEEFLNNGAAIGIQIKRADQPSMPGGGENTAKFLASKKITNSVELRANGYDTFRIVCDPYWDTSATDEERTAMEVNVSRCYDLVTLGRLKRGEWKFDFMFTKVNHDMRLRISLSRKNRGYDPLTFPSKLVPIFFDMGANCIFLGHRSMEEKDVLALLPIEIRK</sequence>
<dbReference type="EMBL" id="JAULSR010000001">
    <property type="protein sequence ID" value="KAK0636574.1"/>
    <property type="molecule type" value="Genomic_DNA"/>
</dbReference>
<name>A0AA40CGM0_9PEZI</name>
<reference evidence="1" key="1">
    <citation type="submission" date="2023-06" db="EMBL/GenBank/DDBJ databases">
        <title>Genome-scale phylogeny and comparative genomics of the fungal order Sordariales.</title>
        <authorList>
            <consortium name="Lawrence Berkeley National Laboratory"/>
            <person name="Hensen N."/>
            <person name="Bonometti L."/>
            <person name="Westerberg I."/>
            <person name="Brannstrom I.O."/>
            <person name="Guillou S."/>
            <person name="Cros-Aarteil S."/>
            <person name="Calhoun S."/>
            <person name="Haridas S."/>
            <person name="Kuo A."/>
            <person name="Mondo S."/>
            <person name="Pangilinan J."/>
            <person name="Riley R."/>
            <person name="LaButti K."/>
            <person name="Andreopoulos B."/>
            <person name="Lipzen A."/>
            <person name="Chen C."/>
            <person name="Yanf M."/>
            <person name="Daum C."/>
            <person name="Ng V."/>
            <person name="Clum A."/>
            <person name="Steindorff A."/>
            <person name="Ohm R."/>
            <person name="Martin F."/>
            <person name="Silar P."/>
            <person name="Natvig D."/>
            <person name="Lalanne C."/>
            <person name="Gautier V."/>
            <person name="Ament-velasquez S.L."/>
            <person name="Kruys A."/>
            <person name="Hutchinson M.I."/>
            <person name="Powell A.J."/>
            <person name="Barry K."/>
            <person name="Miller A.N."/>
            <person name="Grigoriev I.V."/>
            <person name="Debuchy R."/>
            <person name="Gladieux P."/>
            <person name="Thoren M.H."/>
            <person name="Johannesson H."/>
        </authorList>
    </citation>
    <scope>NUCLEOTIDE SEQUENCE</scope>
    <source>
        <strain evidence="1">SMH3391-2</strain>
    </source>
</reference>
<organism evidence="1 2">
    <name type="scientific">Bombardia bombarda</name>
    <dbReference type="NCBI Taxonomy" id="252184"/>
    <lineage>
        <taxon>Eukaryota</taxon>
        <taxon>Fungi</taxon>
        <taxon>Dikarya</taxon>
        <taxon>Ascomycota</taxon>
        <taxon>Pezizomycotina</taxon>
        <taxon>Sordariomycetes</taxon>
        <taxon>Sordariomycetidae</taxon>
        <taxon>Sordariales</taxon>
        <taxon>Lasiosphaeriaceae</taxon>
        <taxon>Bombardia</taxon>
    </lineage>
</organism>
<dbReference type="AlphaFoldDB" id="A0AA40CGM0"/>
<evidence type="ECO:0000313" key="2">
    <source>
        <dbReference type="Proteomes" id="UP001174934"/>
    </source>
</evidence>
<proteinExistence type="predicted"/>
<accession>A0AA40CGM0</accession>
<dbReference type="Proteomes" id="UP001174934">
    <property type="component" value="Unassembled WGS sequence"/>
</dbReference>